<reference evidence="1 2" key="1">
    <citation type="journal article" date="2010" name="Stand. Genomic Sci.">
        <title>Complete genome sequence of Segniliparus rotundus type strain (CDC 1076).</title>
        <authorList>
            <person name="Sikorski J."/>
            <person name="Lapidus A."/>
            <person name="Copeland A."/>
            <person name="Misra M."/>
            <person name="Glavina Del Rio T."/>
            <person name="Nolan M."/>
            <person name="Lucas S."/>
            <person name="Chen F."/>
            <person name="Tice H."/>
            <person name="Cheng J.F."/>
            <person name="Jando M."/>
            <person name="Schneider S."/>
            <person name="Bruce D."/>
            <person name="Goodwin L."/>
            <person name="Pitluck S."/>
            <person name="Liolios K."/>
            <person name="Mikhailova N."/>
            <person name="Pati A."/>
            <person name="Ivanova N."/>
            <person name="Mavromatis K."/>
            <person name="Chen A."/>
            <person name="Palaniappan K."/>
            <person name="Chertkov O."/>
            <person name="Land M."/>
            <person name="Hauser L."/>
            <person name="Chang Y.J."/>
            <person name="Jeffries C.D."/>
            <person name="Brettin T."/>
            <person name="Detter J.C."/>
            <person name="Han C."/>
            <person name="Rohde M."/>
            <person name="Goker M."/>
            <person name="Bristow J."/>
            <person name="Eisen J.A."/>
            <person name="Markowitz V."/>
            <person name="Hugenholtz P."/>
            <person name="Kyrpides N.C."/>
            <person name="Klenk H.P."/>
        </authorList>
    </citation>
    <scope>NUCLEOTIDE SEQUENCE [LARGE SCALE GENOMIC DNA]</scope>
    <source>
        <strain evidence="2">ATCC BAA-972 / CDC 1076 / CIP 108378 / DSM 44985 / JCM 13578</strain>
    </source>
</reference>
<accession>D6ZBQ5</accession>
<gene>
    <name evidence="1" type="ordered locus">Srot_0395</name>
</gene>
<dbReference type="Proteomes" id="UP000002247">
    <property type="component" value="Chromosome"/>
</dbReference>
<sequence length="264" mass="27196">MRLLRTGLFCVLLLVFPVLTGCAAPALLMAARIADTAGGGAASGGWQGYLPKAEDFPGGWDVSSEEVLRGGASAMSSPIDSLRLVFGSPPKECSLPESLYKAQKHPSVTGVKAPDTGGGNDFIAKSLSGDMHAVTVEIGPAAGKESLVETVRGLAARCGSFQFSKNSSYDDDFRVDGSMKPADPKLGFGDAAGLVFAFAPNINMAFGGPGTGSALDFGFTETVYAAKIKGASVVAVSFSFKDPAADSALVLKLFRDTAKRVNAT</sequence>
<dbReference type="OrthoDB" id="9827218at2"/>
<dbReference type="AlphaFoldDB" id="D6ZBQ5"/>
<dbReference type="EMBL" id="CP001958">
    <property type="protein sequence ID" value="ADG96882.1"/>
    <property type="molecule type" value="Genomic_DNA"/>
</dbReference>
<organism evidence="1 2">
    <name type="scientific">Segniliparus rotundus (strain ATCC BAA-972 / CDC 1076 / CIP 108378 / DSM 44985 / JCM 13578)</name>
    <dbReference type="NCBI Taxonomy" id="640132"/>
    <lineage>
        <taxon>Bacteria</taxon>
        <taxon>Bacillati</taxon>
        <taxon>Actinomycetota</taxon>
        <taxon>Actinomycetes</taxon>
        <taxon>Mycobacteriales</taxon>
        <taxon>Segniliparaceae</taxon>
        <taxon>Segniliparus</taxon>
    </lineage>
</organism>
<evidence type="ECO:0000313" key="1">
    <source>
        <dbReference type="EMBL" id="ADG96882.1"/>
    </source>
</evidence>
<dbReference type="RefSeq" id="WP_013137338.1">
    <property type="nucleotide sequence ID" value="NC_014168.1"/>
</dbReference>
<proteinExistence type="predicted"/>
<dbReference type="HOGENOM" id="CLU_1053334_0_0_11"/>
<dbReference type="PROSITE" id="PS51257">
    <property type="entry name" value="PROKAR_LIPOPROTEIN"/>
    <property type="match status" value="1"/>
</dbReference>
<dbReference type="KEGG" id="srt:Srot_0395"/>
<keyword evidence="2" id="KW-1185">Reference proteome</keyword>
<name>D6ZBQ5_SEGRD</name>
<evidence type="ECO:0000313" key="2">
    <source>
        <dbReference type="Proteomes" id="UP000002247"/>
    </source>
</evidence>
<protein>
    <submittedName>
        <fullName evidence="1">Uncharacterized protein</fullName>
    </submittedName>
</protein>